<keyword evidence="2" id="KW-1133">Transmembrane helix</keyword>
<dbReference type="PANTHER" id="PTHR35301">
    <property type="entry name" value="CLAVATA3/ESR (CLE)-RELATED PROTEIN 41-RELATED"/>
    <property type="match status" value="1"/>
</dbReference>
<keyword evidence="2" id="KW-0472">Membrane</keyword>
<name>A0AAV2GRQ4_9ROSI</name>
<dbReference type="InterPro" id="IPR037495">
    <property type="entry name" value="CLE41/42/44"/>
</dbReference>
<reference evidence="3 4" key="1">
    <citation type="submission" date="2024-04" db="EMBL/GenBank/DDBJ databases">
        <authorList>
            <person name="Fracassetti M."/>
        </authorList>
    </citation>
    <scope>NUCLEOTIDE SEQUENCE [LARGE SCALE GENOMIC DNA]</scope>
</reference>
<dbReference type="GO" id="GO:0048046">
    <property type="term" value="C:apoplast"/>
    <property type="evidence" value="ECO:0007669"/>
    <property type="project" value="TreeGrafter"/>
</dbReference>
<keyword evidence="4" id="KW-1185">Reference proteome</keyword>
<evidence type="ECO:0000313" key="4">
    <source>
        <dbReference type="Proteomes" id="UP001497516"/>
    </source>
</evidence>
<sequence length="150" mass="16630">MDIEALWAVGGYCFLLSSPSSNCICMATTTTTTIRPSPQIATAACWKPSHHHHQYLVLLILFLFLLLITPSPAQQGQLLHSPISVKRVVLDSYSTSSTTTTTTVDLQQPEEQVAKIGHDDSRPRWKPRRDEHQFGAEEHEVPSGPNPISN</sequence>
<dbReference type="GO" id="GO:0033612">
    <property type="term" value="F:receptor serine/threonine kinase binding"/>
    <property type="evidence" value="ECO:0007669"/>
    <property type="project" value="InterPro"/>
</dbReference>
<dbReference type="AlphaFoldDB" id="A0AAV2GRQ4"/>
<dbReference type="PANTHER" id="PTHR35301:SF1">
    <property type="entry name" value="CLAVATA3_ESR (CLE)-RELATED PROTEIN 41-RELATED"/>
    <property type="match status" value="1"/>
</dbReference>
<feature type="compositionally biased region" description="Basic and acidic residues" evidence="1">
    <location>
        <begin position="112"/>
        <end position="141"/>
    </location>
</feature>
<feature type="transmembrane region" description="Helical" evidence="2">
    <location>
        <begin position="55"/>
        <end position="73"/>
    </location>
</feature>
<gene>
    <name evidence="3" type="ORF">LTRI10_LOCUS51310</name>
</gene>
<evidence type="ECO:0000313" key="3">
    <source>
        <dbReference type="EMBL" id="CAL1411985.1"/>
    </source>
</evidence>
<accession>A0AAV2GRQ4</accession>
<keyword evidence="2" id="KW-0812">Transmembrane</keyword>
<dbReference type="GO" id="GO:0010089">
    <property type="term" value="P:xylem development"/>
    <property type="evidence" value="ECO:0007669"/>
    <property type="project" value="InterPro"/>
</dbReference>
<protein>
    <submittedName>
        <fullName evidence="3">Uncharacterized protein</fullName>
    </submittedName>
</protein>
<feature type="region of interest" description="Disordered" evidence="1">
    <location>
        <begin position="97"/>
        <end position="150"/>
    </location>
</feature>
<evidence type="ECO:0000256" key="1">
    <source>
        <dbReference type="SAM" id="MobiDB-lite"/>
    </source>
</evidence>
<organism evidence="3 4">
    <name type="scientific">Linum trigynum</name>
    <dbReference type="NCBI Taxonomy" id="586398"/>
    <lineage>
        <taxon>Eukaryota</taxon>
        <taxon>Viridiplantae</taxon>
        <taxon>Streptophyta</taxon>
        <taxon>Embryophyta</taxon>
        <taxon>Tracheophyta</taxon>
        <taxon>Spermatophyta</taxon>
        <taxon>Magnoliopsida</taxon>
        <taxon>eudicotyledons</taxon>
        <taxon>Gunneridae</taxon>
        <taxon>Pentapetalae</taxon>
        <taxon>rosids</taxon>
        <taxon>fabids</taxon>
        <taxon>Malpighiales</taxon>
        <taxon>Linaceae</taxon>
        <taxon>Linum</taxon>
    </lineage>
</organism>
<dbReference type="Proteomes" id="UP001497516">
    <property type="component" value="Chromosome 9"/>
</dbReference>
<proteinExistence type="predicted"/>
<evidence type="ECO:0000256" key="2">
    <source>
        <dbReference type="SAM" id="Phobius"/>
    </source>
</evidence>
<dbReference type="EMBL" id="OZ034822">
    <property type="protein sequence ID" value="CAL1411985.1"/>
    <property type="molecule type" value="Genomic_DNA"/>
</dbReference>